<feature type="region of interest" description="Disordered" evidence="1">
    <location>
        <begin position="1476"/>
        <end position="1503"/>
    </location>
</feature>
<dbReference type="Proteomes" id="UP000243723">
    <property type="component" value="Unassembled WGS sequence"/>
</dbReference>
<keyword evidence="4" id="KW-1185">Reference proteome</keyword>
<dbReference type="Pfam" id="PF01048">
    <property type="entry name" value="PNP_UDP_1"/>
    <property type="match status" value="1"/>
</dbReference>
<feature type="domain" description="Nucleoside phosphorylase" evidence="2">
    <location>
        <begin position="15"/>
        <end position="133"/>
    </location>
</feature>
<dbReference type="InterPro" id="IPR027417">
    <property type="entry name" value="P-loop_NTPase"/>
</dbReference>
<feature type="region of interest" description="Disordered" evidence="1">
    <location>
        <begin position="334"/>
        <end position="355"/>
    </location>
</feature>
<dbReference type="Gene3D" id="3.40.50.1580">
    <property type="entry name" value="Nucleoside phosphorylase domain"/>
    <property type="match status" value="1"/>
</dbReference>
<dbReference type="GO" id="GO:0003824">
    <property type="term" value="F:catalytic activity"/>
    <property type="evidence" value="ECO:0007669"/>
    <property type="project" value="InterPro"/>
</dbReference>
<comment type="caution">
    <text evidence="3">The sequence shown here is derived from an EMBL/GenBank/DDBJ whole genome shotgun (WGS) entry which is preliminary data.</text>
</comment>
<organism evidence="3 4">
    <name type="scientific">Elsinoe australis</name>
    <dbReference type="NCBI Taxonomy" id="40998"/>
    <lineage>
        <taxon>Eukaryota</taxon>
        <taxon>Fungi</taxon>
        <taxon>Dikarya</taxon>
        <taxon>Ascomycota</taxon>
        <taxon>Pezizomycotina</taxon>
        <taxon>Dothideomycetes</taxon>
        <taxon>Dothideomycetidae</taxon>
        <taxon>Myriangiales</taxon>
        <taxon>Elsinoaceae</taxon>
        <taxon>Elsinoe</taxon>
    </lineage>
</organism>
<accession>A0A2P7YJN8</accession>
<evidence type="ECO:0000259" key="2">
    <source>
        <dbReference type="Pfam" id="PF01048"/>
    </source>
</evidence>
<reference evidence="3 4" key="1">
    <citation type="submission" date="2017-05" db="EMBL/GenBank/DDBJ databases">
        <title>Draft genome sequence of Elsinoe australis.</title>
        <authorList>
            <person name="Cheng Q."/>
        </authorList>
    </citation>
    <scope>NUCLEOTIDE SEQUENCE [LARGE SCALE GENOMIC DNA]</scope>
    <source>
        <strain evidence="3 4">NL1</strain>
    </source>
</reference>
<dbReference type="InterPro" id="IPR035994">
    <property type="entry name" value="Nucleoside_phosphorylase_sf"/>
</dbReference>
<gene>
    <name evidence="3" type="ORF">B9Z65_6013</name>
</gene>
<protein>
    <recommendedName>
        <fullName evidence="2">Nucleoside phosphorylase domain-containing protein</fullName>
    </recommendedName>
</protein>
<dbReference type="EMBL" id="NHZQ01000422">
    <property type="protein sequence ID" value="PSK36198.1"/>
    <property type="molecule type" value="Genomic_DNA"/>
</dbReference>
<evidence type="ECO:0000313" key="4">
    <source>
        <dbReference type="Proteomes" id="UP000243723"/>
    </source>
</evidence>
<sequence>MGPQVTNSTYNDEFTVGCICPLGVELAPVLAMLEETFRTVPSGRDTFSYILGRIGAHKVVIATLPEIGNNRAATVASHLLHDFKCIRFGLLVGIGGGIPSTDNDIRLGDVVVSKATDKLPAVVQLDLGRRTPGGSFSRTGSLGKPPPILMDAIQRLSAMQKLKGSQISRTVEHILEENPRLRDENYNSPGLENDKLYEASCTHVEGVMTCDICDHSQLVSRPQRSTAEPRIFYGPIGSGNAVIRDSEHRTALQKEGFLCVEMEAAGLMDDFNCLVIRGVCDYADSHKNKRWQPYAAATAAAYMKELLLAIPPLASDDSDLPPCLPLKRQVSTIPQSAPPTRVDTAPPAPKPTRFKTVPRLHIPKQRRSRLKILSPSNELWTVPLLPPPQFVGREAICARIRSLCFAQQSPIVHHESKIFSLYGLPGSGKSAICLKLAWEFRERFWAVLWIDASSKTAIERSYREIAYDQGLVVPDDADPLYAVVQFLAASKQPWLLIFDNADDTTLHLNPFFPINSKGLILISSRNTEVRNYATLGHEKIGCMPPDEACNLFTTTVKKYDPSNKISKDHSFRVVEAVGFLTVAILQAGTHIGKGYCTAVEYPKTLRQDPSSMFALKSSTNSPNRGRAVYEILDGSADHIKSLGTQIAMDALELMVLFAFINKDEVSEKMLESAWKAIHSNRPGLTRCDTNSRLLSLVRSSSRSILIRSDDQSEWCGTAEKWDREATREALLFLASMSLITINDKSFDDISVHPVVHAWMFDRLEKSSRQEAFLKTCWTLQLSLQPALERTAKDNQRSLRHILACLECPGLTVEFARLDDNDFDIIAKLLKHVAWLGSSKPAMFLAKKWSRAVTSSPEYDNGRTVAMMNLVIRCHDILDQLIEAEQVAQHAVRIAAAANGDYHPHTILQLWHLAQQLNRLENYQQAMEIIEPTLEGGKPADLPADQHGAALATLAWSYYKTENIDHAIAVMIQAIEIYDEYMGLGAAEVAGFSENLCRIYHEVGKHQKAANLAKPMYAACRNHYGSICRPTLRAQMYHALGLRANGEVDDAMRLLKDCIATQTKLEGANSKDAIQTASALSSLHAERREWTEAELLARRCWDDVKARSRDEEEEFALKTLDYLIYCTAMTYQSAEAASLWEEYWTTRRERYGDEVELTLDAIFQLGISVKTSGQTKEAASTFVECSLKWEKMYSDRELPEAYSPISLDGFLQRSGCTVPDGDVAEILIEVVRYTQRMNQVKTVQALQKLAAVMAARHLWLGAVKFWEAIYSERKEMYGEAHSSTAAATTELETLRARALGDGKSVPLIRHTSFITPKAPKLTWKVKAKSAVDNVLTRTGSVWAAYRNARVNQKRLDDLVKENRNLGVASGSLPELESSSVFSPSELVGRGNFGAVPDDHEINAIDVEPQELPAYVEIFEMEDTSVAKLTKKGTDTKCTETVHPALRTNTAAPQRFQSQDCDPQAPKPLRPFLRVNTDLDPPGLEPPQLLHPGDRNSAVSAMSESACSVQAQDPFDTPLTGENDKALSAEPNKPSMMYELPGGDAAHRVAAPISFVNKDQSLGETTGVESFGKDEPTAEPAPAEPQEGRDMDGGSSPNALMPTTVWLSLGNRAQGQSVQGVSPLWAVNPGRGHVRWPSAGSYLQRVYHSEIE</sequence>
<dbReference type="InterPro" id="IPR011990">
    <property type="entry name" value="TPR-like_helical_dom_sf"/>
</dbReference>
<dbReference type="GO" id="GO:0009116">
    <property type="term" value="P:nucleoside metabolic process"/>
    <property type="evidence" value="ECO:0007669"/>
    <property type="project" value="InterPro"/>
</dbReference>
<dbReference type="InterPro" id="IPR000845">
    <property type="entry name" value="Nucleoside_phosphorylase_d"/>
</dbReference>
<dbReference type="SUPFAM" id="SSF52540">
    <property type="entry name" value="P-loop containing nucleoside triphosphate hydrolases"/>
    <property type="match status" value="1"/>
</dbReference>
<dbReference type="PANTHER" id="PTHR46082">
    <property type="entry name" value="ATP/GTP-BINDING PROTEIN-RELATED"/>
    <property type="match status" value="1"/>
</dbReference>
<evidence type="ECO:0000256" key="1">
    <source>
        <dbReference type="SAM" id="MobiDB-lite"/>
    </source>
</evidence>
<dbReference type="PANTHER" id="PTHR46082:SF11">
    <property type="entry name" value="AAA+ ATPASE DOMAIN-CONTAINING PROTEIN-RELATED"/>
    <property type="match status" value="1"/>
</dbReference>
<name>A0A2P7YJN8_9PEZI</name>
<dbReference type="SUPFAM" id="SSF48452">
    <property type="entry name" value="TPR-like"/>
    <property type="match status" value="1"/>
</dbReference>
<dbReference type="InterPro" id="IPR053137">
    <property type="entry name" value="NLR-like"/>
</dbReference>
<dbReference type="Gene3D" id="1.25.40.10">
    <property type="entry name" value="Tetratricopeptide repeat domain"/>
    <property type="match status" value="2"/>
</dbReference>
<evidence type="ECO:0000313" key="3">
    <source>
        <dbReference type="EMBL" id="PSK36198.1"/>
    </source>
</evidence>
<dbReference type="Gene3D" id="3.40.50.300">
    <property type="entry name" value="P-loop containing nucleotide triphosphate hydrolases"/>
    <property type="match status" value="1"/>
</dbReference>
<dbReference type="STRING" id="40998.A0A2P7YJN8"/>
<dbReference type="SUPFAM" id="SSF53167">
    <property type="entry name" value="Purine and uridine phosphorylases"/>
    <property type="match status" value="1"/>
</dbReference>
<proteinExistence type="predicted"/>
<dbReference type="OrthoDB" id="5086500at2759"/>
<feature type="region of interest" description="Disordered" evidence="1">
    <location>
        <begin position="1558"/>
        <end position="1596"/>
    </location>
</feature>